<sequence>MEKYKILTSFKDYINSYSKISNEEILLIDQIAEVVKADKNQVLLSMGVVSNYIFYIYTGTLIAFYADSKGNTYNKNIFMDNQLAASTVSSLLRVPSEFTLQAIENSVLLRIDFLKYQQLIKQNEKLKNFYIAYLEKNWIIDKEQREVSIVMEDASIRYQKLIQKFPDIHHRVPLLHIASNLGITPTQLSRIRKKIKNI</sequence>
<dbReference type="InterPro" id="IPR014710">
    <property type="entry name" value="RmlC-like_jellyroll"/>
</dbReference>
<keyword evidence="1" id="KW-1133">Transmembrane helix</keyword>
<dbReference type="SUPFAM" id="SSF51206">
    <property type="entry name" value="cAMP-binding domain-like"/>
    <property type="match status" value="1"/>
</dbReference>
<reference evidence="2 3" key="1">
    <citation type="journal article" date="2012" name="J. Bacteriol.">
        <title>Genome Sequence of Galbibacter marinum Type Strain ck-I2-15.</title>
        <authorList>
            <person name="Lai Q."/>
            <person name="Li C."/>
            <person name="Shao Z."/>
        </authorList>
    </citation>
    <scope>NUCLEOTIDE SEQUENCE [LARGE SCALE GENOMIC DNA]</scope>
    <source>
        <strain evidence="3">ck-I2-15</strain>
    </source>
</reference>
<evidence type="ECO:0000313" key="2">
    <source>
        <dbReference type="EMBL" id="EKF54333.1"/>
    </source>
</evidence>
<keyword evidence="1" id="KW-0812">Transmembrane</keyword>
<dbReference type="InterPro" id="IPR018490">
    <property type="entry name" value="cNMP-bd_dom_sf"/>
</dbReference>
<gene>
    <name evidence="2" type="ORF">I215_12993</name>
</gene>
<dbReference type="OrthoDB" id="663011at2"/>
<dbReference type="Proteomes" id="UP000007364">
    <property type="component" value="Unassembled WGS sequence"/>
</dbReference>
<dbReference type="STRING" id="555500.I215_12993"/>
<dbReference type="AlphaFoldDB" id="K2NZY8"/>
<dbReference type="RefSeq" id="WP_008992437.1">
    <property type="nucleotide sequence ID" value="NZ_AMSG01000024.1"/>
</dbReference>
<keyword evidence="3" id="KW-1185">Reference proteome</keyword>
<dbReference type="eggNOG" id="COG0664">
    <property type="taxonomic scope" value="Bacteria"/>
</dbReference>
<evidence type="ECO:0000256" key="1">
    <source>
        <dbReference type="SAM" id="Phobius"/>
    </source>
</evidence>
<dbReference type="InterPro" id="IPR000595">
    <property type="entry name" value="cNMP-bd_dom"/>
</dbReference>
<proteinExistence type="predicted"/>
<dbReference type="PATRIC" id="fig|555500.3.peg.2680"/>
<feature type="transmembrane region" description="Helical" evidence="1">
    <location>
        <begin position="42"/>
        <end position="66"/>
    </location>
</feature>
<organism evidence="2 3">
    <name type="scientific">Galbibacter marinus</name>
    <dbReference type="NCBI Taxonomy" id="555500"/>
    <lineage>
        <taxon>Bacteria</taxon>
        <taxon>Pseudomonadati</taxon>
        <taxon>Bacteroidota</taxon>
        <taxon>Flavobacteriia</taxon>
        <taxon>Flavobacteriales</taxon>
        <taxon>Flavobacteriaceae</taxon>
        <taxon>Galbibacter</taxon>
    </lineage>
</organism>
<accession>K2NZY8</accession>
<dbReference type="Gene3D" id="2.60.120.10">
    <property type="entry name" value="Jelly Rolls"/>
    <property type="match status" value="1"/>
</dbReference>
<keyword evidence="1" id="KW-0472">Membrane</keyword>
<protein>
    <submittedName>
        <fullName evidence="2">Cyclic nucleotide-binding protein</fullName>
    </submittedName>
</protein>
<comment type="caution">
    <text evidence="2">The sequence shown here is derived from an EMBL/GenBank/DDBJ whole genome shotgun (WGS) entry which is preliminary data.</text>
</comment>
<name>K2NZY8_9FLAO</name>
<evidence type="ECO:0000313" key="3">
    <source>
        <dbReference type="Proteomes" id="UP000007364"/>
    </source>
</evidence>
<dbReference type="CDD" id="cd00038">
    <property type="entry name" value="CAP_ED"/>
    <property type="match status" value="1"/>
</dbReference>
<dbReference type="EMBL" id="AMSG01000024">
    <property type="protein sequence ID" value="EKF54333.1"/>
    <property type="molecule type" value="Genomic_DNA"/>
</dbReference>